<organism evidence="1 2">
    <name type="scientific">Sulfitobacter porphyrae</name>
    <dbReference type="NCBI Taxonomy" id="1246864"/>
    <lineage>
        <taxon>Bacteria</taxon>
        <taxon>Pseudomonadati</taxon>
        <taxon>Pseudomonadota</taxon>
        <taxon>Alphaproteobacteria</taxon>
        <taxon>Rhodobacterales</taxon>
        <taxon>Roseobacteraceae</taxon>
        <taxon>Sulfitobacter</taxon>
    </lineage>
</organism>
<comment type="caution">
    <text evidence="1">The sequence shown here is derived from an EMBL/GenBank/DDBJ whole genome shotgun (WGS) entry which is preliminary data.</text>
</comment>
<proteinExistence type="predicted"/>
<accession>A0ABW2B4Y5</accession>
<keyword evidence="2" id="KW-1185">Reference proteome</keyword>
<gene>
    <name evidence="1" type="ORF">ACFQFQ_14650</name>
</gene>
<name>A0ABW2B4Y5_9RHOB</name>
<dbReference type="Proteomes" id="UP001596353">
    <property type="component" value="Unassembled WGS sequence"/>
</dbReference>
<evidence type="ECO:0000313" key="2">
    <source>
        <dbReference type="Proteomes" id="UP001596353"/>
    </source>
</evidence>
<sequence length="380" mass="41345">MTQTAVHVRHNVSGKIKRVQREGRETIILPSYAAKADTVLNNILYPKDELESSYAGLNRTPAPYGHPVLNGNFAPAKDPEAMARTSIFAWNENARWDGDRIALDVVIDEARAKESENGRRVLDAIASESPIATSTGLLCDLEAATGKPYEGIARNIEWDHVAILLDETPAIAPEQGVGIFVNSASGSEKIKVINSSLDDQLDQEIEWAVESIARAMERKEEREENRPLLERIKSAILEALGGEVREPANNRKDADMTDKAQFDELSQRVNALTESTVTKDDLTNALAEAMKPLIDAQAEMKANADAKAKADHEALVNKVVEAKIDGLGKDVAEKMDATALNALLTMHSAQNKKAAPLSGGFAINTGEEENFSPLGWGTKQ</sequence>
<evidence type="ECO:0000313" key="1">
    <source>
        <dbReference type="EMBL" id="MFC6760453.1"/>
    </source>
</evidence>
<reference evidence="2" key="1">
    <citation type="journal article" date="2019" name="Int. J. Syst. Evol. Microbiol.">
        <title>The Global Catalogue of Microorganisms (GCM) 10K type strain sequencing project: providing services to taxonomists for standard genome sequencing and annotation.</title>
        <authorList>
            <consortium name="The Broad Institute Genomics Platform"/>
            <consortium name="The Broad Institute Genome Sequencing Center for Infectious Disease"/>
            <person name="Wu L."/>
            <person name="Ma J."/>
        </authorList>
    </citation>
    <scope>NUCLEOTIDE SEQUENCE [LARGE SCALE GENOMIC DNA]</scope>
    <source>
        <strain evidence="2">CCUG 66188</strain>
    </source>
</reference>
<dbReference type="EMBL" id="JBHSWG010000001">
    <property type="protein sequence ID" value="MFC6760453.1"/>
    <property type="molecule type" value="Genomic_DNA"/>
</dbReference>
<protein>
    <recommendedName>
        <fullName evidence="3">DUF2213 domain-containing protein</fullName>
    </recommendedName>
</protein>
<evidence type="ECO:0008006" key="3">
    <source>
        <dbReference type="Google" id="ProtNLM"/>
    </source>
</evidence>